<dbReference type="SMART" id="SM00358">
    <property type="entry name" value="DSRM"/>
    <property type="match status" value="5"/>
</dbReference>
<dbReference type="GO" id="GO:0043025">
    <property type="term" value="C:neuronal cell body"/>
    <property type="evidence" value="ECO:0007669"/>
    <property type="project" value="TreeGrafter"/>
</dbReference>
<evidence type="ECO:0000313" key="6">
    <source>
        <dbReference type="EMBL" id="KAF3429815.1"/>
    </source>
</evidence>
<dbReference type="FunFam" id="3.30.160.20:FF:000013">
    <property type="entry name" value="double-stranded RNA-binding protein Staufen homolog 2 isoform X3"/>
    <property type="match status" value="1"/>
</dbReference>
<feature type="domain" description="DRBM" evidence="5">
    <location>
        <begin position="511"/>
        <end position="579"/>
    </location>
</feature>
<evidence type="ECO:0000256" key="3">
    <source>
        <dbReference type="PROSITE-ProRule" id="PRU00266"/>
    </source>
</evidence>
<feature type="region of interest" description="Disordered" evidence="4">
    <location>
        <begin position="106"/>
        <end position="164"/>
    </location>
</feature>
<dbReference type="GO" id="GO:0032839">
    <property type="term" value="C:dendrite cytoplasm"/>
    <property type="evidence" value="ECO:0007669"/>
    <property type="project" value="GOC"/>
</dbReference>
<dbReference type="PANTHER" id="PTHR46054">
    <property type="entry name" value="MATERNAL EFFECT PROTEIN STAUFEN"/>
    <property type="match status" value="1"/>
</dbReference>
<feature type="compositionally biased region" description="Polar residues" evidence="4">
    <location>
        <begin position="137"/>
        <end position="164"/>
    </location>
</feature>
<dbReference type="CDD" id="cd19861">
    <property type="entry name" value="DSRM_STAU_rpt5"/>
    <property type="match status" value="1"/>
</dbReference>
<dbReference type="GO" id="GO:0010468">
    <property type="term" value="P:regulation of gene expression"/>
    <property type="evidence" value="ECO:0007669"/>
    <property type="project" value="UniProtKB-ARBA"/>
</dbReference>
<dbReference type="GO" id="GO:0003729">
    <property type="term" value="F:mRNA binding"/>
    <property type="evidence" value="ECO:0007669"/>
    <property type="project" value="TreeGrafter"/>
</dbReference>
<feature type="domain" description="DRBM" evidence="5">
    <location>
        <begin position="177"/>
        <end position="244"/>
    </location>
</feature>
<feature type="domain" description="DRBM" evidence="5">
    <location>
        <begin position="672"/>
        <end position="740"/>
    </location>
</feature>
<dbReference type="GO" id="GO:0005886">
    <property type="term" value="C:plasma membrane"/>
    <property type="evidence" value="ECO:0007669"/>
    <property type="project" value="TreeGrafter"/>
</dbReference>
<sequence>MLRHQHHTMQNQLRDHNRMGGPMRPMQQANMAPLHQPQHPLPHRNPHQQILSMPPHQQHIHHMQHPGPPHGNPRQPMLMGMNAHNTNGTMVSVSLKDQANTVSVTLQNPNIPPQYPQPQNNQRNHPLPQQHIQQPQSIESNKPVTNETNSGESRDQSPPQNHVNVTDSALANMKEKTPMCLLNELARFNKIQHQYRLTNEQGPAHKKRFTVTLRLGEEEYVAEGPSIKKAQHSAATEALTKTWYQRPPPKPTKTMRVGHPGKFSGPGNLPPTVELNALAMKRGEATVYTFRQAPPAGLQQYVTNSLGHFPRIFNPRFPTYNRGFHAEPQLYLVSLKVGEREFIGRGLTGQAARHDAASKALEQLRQLPLPEEVTNTCNSGENGTLGEVKDPIAELKSPVSLVHEKALKRGLPVSFEVISEIGKPHIRTFRTKCTVGDKFTLGEGPSKKISKKHAAEFMLEELNRLPPLPETIQNRLVRVKRKPPATKKKSRNLIKVYQEPRSESDAAEEVNPVSRLDQIQQAKREKEPVYNLIEEKGAPRRKEFVMEVTMGQHSAQGIGPNKKLAKRAAAEALLAQLGYSKPQPQPTKPSIKTGESENTEQQKPRKVTFLEDEQINETQPHPPVGGTIGRQLVPGLLLVDGGQESKLGSGPSVQIVAEELRGQQQQNPPTVSPKDQLKYLSQLFNFSVEFNDFPKGAVNKEYLSLVTLSTDPPQVCHGNGPTRTASRNQAALKALCTLSKLGLDNTSNSQTKKDKGASGDGIHISIQVKNNMMDGTIDKLTYKFNLHCPFKALQRKINSRTFQKVIDENNISENKFYKASDFIVGLLLNELIGGKMSLLDLSLWALLHGNFDIESPMTLDLHT</sequence>
<dbReference type="SUPFAM" id="SSF54768">
    <property type="entry name" value="dsRNA-binding domain-like"/>
    <property type="match status" value="5"/>
</dbReference>
<dbReference type="GO" id="GO:0007281">
    <property type="term" value="P:germ cell development"/>
    <property type="evidence" value="ECO:0007669"/>
    <property type="project" value="TreeGrafter"/>
</dbReference>
<dbReference type="InterPro" id="IPR014720">
    <property type="entry name" value="dsRBD_dom"/>
</dbReference>
<dbReference type="CDD" id="cd19857">
    <property type="entry name" value="DSRM_STAU_rpt1"/>
    <property type="match status" value="1"/>
</dbReference>
<dbReference type="GO" id="GO:0003725">
    <property type="term" value="F:double-stranded RNA binding"/>
    <property type="evidence" value="ECO:0007669"/>
    <property type="project" value="TreeGrafter"/>
</dbReference>
<dbReference type="FunFam" id="3.30.160.20:FF:000007">
    <property type="entry name" value="Double-stranded RNA-binding protein Staufen homolog 1"/>
    <property type="match status" value="2"/>
</dbReference>
<evidence type="ECO:0000256" key="4">
    <source>
        <dbReference type="SAM" id="MobiDB-lite"/>
    </source>
</evidence>
<dbReference type="Proteomes" id="UP000655588">
    <property type="component" value="Unassembled WGS sequence"/>
</dbReference>
<gene>
    <name evidence="6" type="ORF">E2986_00792</name>
</gene>
<dbReference type="GO" id="GO:0010494">
    <property type="term" value="C:cytoplasmic stress granule"/>
    <property type="evidence" value="ECO:0007669"/>
    <property type="project" value="TreeGrafter"/>
</dbReference>
<evidence type="ECO:0000259" key="5">
    <source>
        <dbReference type="PROSITE" id="PS50137"/>
    </source>
</evidence>
<feature type="compositionally biased region" description="Low complexity" evidence="4">
    <location>
        <begin position="117"/>
        <end position="136"/>
    </location>
</feature>
<dbReference type="Gene3D" id="3.30.160.20">
    <property type="match status" value="5"/>
</dbReference>
<dbReference type="GO" id="GO:0035418">
    <property type="term" value="P:protein localization to synapse"/>
    <property type="evidence" value="ECO:0007669"/>
    <property type="project" value="TreeGrafter"/>
</dbReference>
<dbReference type="GO" id="GO:0098964">
    <property type="term" value="P:anterograde dendritic transport of messenger ribonucleoprotein complex"/>
    <property type="evidence" value="ECO:0007669"/>
    <property type="project" value="TreeGrafter"/>
</dbReference>
<name>A0A833SCM0_9HYME</name>
<reference evidence="6" key="1">
    <citation type="submission" date="2019-11" db="EMBL/GenBank/DDBJ databases">
        <title>The nuclear and mitochondrial genomes of Frieseomelitta varia - a highly eusocial stingless bee (Meliponini) with a permanently sterile worker caste.</title>
        <authorList>
            <person name="Freitas F.C.P."/>
            <person name="Lourenco A.P."/>
            <person name="Nunes F.M.F."/>
            <person name="Paschoal A.R."/>
            <person name="Abreu F.C.P."/>
            <person name="Barbin F.O."/>
            <person name="Bataglia L."/>
            <person name="Cardoso-Junior C.A.M."/>
            <person name="Cervoni M.S."/>
            <person name="Silva S.R."/>
            <person name="Dalarmi F."/>
            <person name="Del Lama M.A."/>
            <person name="Depintor T.S."/>
            <person name="Ferreira K.M."/>
            <person name="Goria P.S."/>
            <person name="Jaskot M.C."/>
            <person name="Lago D.C."/>
            <person name="Luna-Lucena D."/>
            <person name="Moda L.M."/>
            <person name="Nascimento L."/>
            <person name="Pedrino M."/>
            <person name="Rabico F.O."/>
            <person name="Sanches F.C."/>
            <person name="Santos D.E."/>
            <person name="Santos C.G."/>
            <person name="Vieira J."/>
            <person name="Lopes T.F."/>
            <person name="Barchuk A.R."/>
            <person name="Hartfelder K."/>
            <person name="Simoes Z.L.P."/>
            <person name="Bitondi M.M.G."/>
            <person name="Pinheiro D.G."/>
        </authorList>
    </citation>
    <scope>NUCLEOTIDE SEQUENCE</scope>
    <source>
        <strain evidence="6">USP_RPSP 00005682</strain>
        <tissue evidence="6">Whole individual</tissue>
    </source>
</reference>
<evidence type="ECO:0000313" key="7">
    <source>
        <dbReference type="Proteomes" id="UP000655588"/>
    </source>
</evidence>
<keyword evidence="1" id="KW-0677">Repeat</keyword>
<dbReference type="EMBL" id="WNWW01000144">
    <property type="protein sequence ID" value="KAF3429815.1"/>
    <property type="molecule type" value="Genomic_DNA"/>
</dbReference>
<dbReference type="Pfam" id="PF16482">
    <property type="entry name" value="Staufen_C"/>
    <property type="match status" value="1"/>
</dbReference>
<dbReference type="InterPro" id="IPR051740">
    <property type="entry name" value="DRBM-containing_protein"/>
</dbReference>
<comment type="caution">
    <text evidence="6">The sequence shown here is derived from an EMBL/GenBank/DDBJ whole genome shotgun (WGS) entry which is preliminary data.</text>
</comment>
<dbReference type="Pfam" id="PF00035">
    <property type="entry name" value="dsrm"/>
    <property type="match status" value="3"/>
</dbReference>
<evidence type="ECO:0000256" key="2">
    <source>
        <dbReference type="ARBA" id="ARBA00022884"/>
    </source>
</evidence>
<dbReference type="PANTHER" id="PTHR46054:SF3">
    <property type="entry name" value="MATERNAL EFFECT PROTEIN STAUFEN"/>
    <property type="match status" value="1"/>
</dbReference>
<protein>
    <recommendedName>
        <fullName evidence="5">DRBM domain-containing protein</fullName>
    </recommendedName>
</protein>
<feature type="domain" description="DRBM" evidence="5">
    <location>
        <begin position="293"/>
        <end position="366"/>
    </location>
</feature>
<dbReference type="PROSITE" id="PS50137">
    <property type="entry name" value="DS_RBD"/>
    <property type="match status" value="5"/>
</dbReference>
<feature type="region of interest" description="Disordered" evidence="4">
    <location>
        <begin position="1"/>
        <end position="28"/>
    </location>
</feature>
<accession>A0A833SCM0</accession>
<keyword evidence="7" id="KW-1185">Reference proteome</keyword>
<dbReference type="AlphaFoldDB" id="A0A833SCM0"/>
<dbReference type="GO" id="GO:0008298">
    <property type="term" value="P:intracellular mRNA localization"/>
    <property type="evidence" value="ECO:0007669"/>
    <property type="project" value="TreeGrafter"/>
</dbReference>
<evidence type="ECO:0000256" key="1">
    <source>
        <dbReference type="ARBA" id="ARBA00022737"/>
    </source>
</evidence>
<dbReference type="InterPro" id="IPR032478">
    <property type="entry name" value="Staufen_C"/>
</dbReference>
<feature type="region of interest" description="Disordered" evidence="4">
    <location>
        <begin position="576"/>
        <end position="606"/>
    </location>
</feature>
<organism evidence="6 7">
    <name type="scientific">Frieseomelitta varia</name>
    <dbReference type="NCBI Taxonomy" id="561572"/>
    <lineage>
        <taxon>Eukaryota</taxon>
        <taxon>Metazoa</taxon>
        <taxon>Ecdysozoa</taxon>
        <taxon>Arthropoda</taxon>
        <taxon>Hexapoda</taxon>
        <taxon>Insecta</taxon>
        <taxon>Pterygota</taxon>
        <taxon>Neoptera</taxon>
        <taxon>Endopterygota</taxon>
        <taxon>Hymenoptera</taxon>
        <taxon>Apocrita</taxon>
        <taxon>Aculeata</taxon>
        <taxon>Apoidea</taxon>
        <taxon>Anthophila</taxon>
        <taxon>Apidae</taxon>
        <taxon>Frieseomelitta</taxon>
    </lineage>
</organism>
<feature type="domain" description="DRBM" evidence="5">
    <location>
        <begin position="397"/>
        <end position="464"/>
    </location>
</feature>
<proteinExistence type="predicted"/>
<keyword evidence="2 3" id="KW-0694">RNA-binding</keyword>